<protein>
    <submittedName>
        <fullName evidence="3">2-oxo-4-hydroxy-4-carboxy-5-ureidoimidazoline decarboxylase</fullName>
    </submittedName>
</protein>
<gene>
    <name evidence="3" type="ORF">IAG44_15025</name>
</gene>
<dbReference type="SUPFAM" id="SSF158694">
    <property type="entry name" value="UraD-Like"/>
    <property type="match status" value="1"/>
</dbReference>
<evidence type="ECO:0000259" key="2">
    <source>
        <dbReference type="Pfam" id="PF09349"/>
    </source>
</evidence>
<dbReference type="EMBL" id="CP060828">
    <property type="protein sequence ID" value="QNP75773.1"/>
    <property type="molecule type" value="Genomic_DNA"/>
</dbReference>
<feature type="domain" description="Oxo-4-hydroxy-4-carboxy-5-ureidoimidazoline decarboxylase" evidence="2">
    <location>
        <begin position="32"/>
        <end position="90"/>
    </location>
</feature>
<dbReference type="Proteomes" id="UP000516052">
    <property type="component" value="Chromosome"/>
</dbReference>
<dbReference type="Gene3D" id="1.10.3330.10">
    <property type="entry name" value="Oxo-4-hydroxy-4-carboxy-5-ureidoimidazoline decarboxylase"/>
    <property type="match status" value="2"/>
</dbReference>
<dbReference type="KEGG" id="sroi:IAG44_15025"/>
<feature type="domain" description="Oxo-4-hydroxy-4-carboxy-5-ureidoimidazoline decarboxylase" evidence="2">
    <location>
        <begin position="105"/>
        <end position="164"/>
    </location>
</feature>
<organism evidence="3 4">
    <name type="scientific">Streptomyces roseirectus</name>
    <dbReference type="NCBI Taxonomy" id="2768066"/>
    <lineage>
        <taxon>Bacteria</taxon>
        <taxon>Bacillati</taxon>
        <taxon>Actinomycetota</taxon>
        <taxon>Actinomycetes</taxon>
        <taxon>Kitasatosporales</taxon>
        <taxon>Streptomycetaceae</taxon>
        <taxon>Streptomyces</taxon>
    </lineage>
</organism>
<name>A0A7H0ISK7_9ACTN</name>
<keyword evidence="1" id="KW-0659">Purine metabolism</keyword>
<dbReference type="Pfam" id="PF09349">
    <property type="entry name" value="OHCU_decarbox"/>
    <property type="match status" value="2"/>
</dbReference>
<proteinExistence type="predicted"/>
<dbReference type="NCBIfam" id="NF010372">
    <property type="entry name" value="PRK13798.1"/>
    <property type="match status" value="1"/>
</dbReference>
<evidence type="ECO:0000313" key="4">
    <source>
        <dbReference type="Proteomes" id="UP000516052"/>
    </source>
</evidence>
<dbReference type="GO" id="GO:0006144">
    <property type="term" value="P:purine nucleobase metabolic process"/>
    <property type="evidence" value="ECO:0007669"/>
    <property type="project" value="UniProtKB-KW"/>
</dbReference>
<dbReference type="InterPro" id="IPR018020">
    <property type="entry name" value="OHCU_decarboxylase"/>
</dbReference>
<dbReference type="AlphaFoldDB" id="A0A7H0ISK7"/>
<dbReference type="RefSeq" id="WP_187752693.1">
    <property type="nucleotide sequence ID" value="NZ_CP060828.1"/>
</dbReference>
<keyword evidence="4" id="KW-1185">Reference proteome</keyword>
<reference evidence="3 4" key="1">
    <citation type="submission" date="2020-08" db="EMBL/GenBank/DDBJ databases">
        <title>A novel species.</title>
        <authorList>
            <person name="Gao J."/>
        </authorList>
    </citation>
    <scope>NUCLEOTIDE SEQUENCE [LARGE SCALE GENOMIC DNA]</scope>
    <source>
        <strain evidence="3 4">CRXT-G-22</strain>
    </source>
</reference>
<evidence type="ECO:0000256" key="1">
    <source>
        <dbReference type="ARBA" id="ARBA00022631"/>
    </source>
</evidence>
<accession>A0A7H0ISK7</accession>
<dbReference type="InterPro" id="IPR036778">
    <property type="entry name" value="OHCU_decarboxylase_sf"/>
</dbReference>
<sequence length="185" mass="19675">MTRGSPLPAHRVAIPALPEQPTPTYTRLTAFNAASPAEAYALLLTCLHSETWAARVATHRPYPTLEALLAAGDEAAYDLTRGDLAEALAAEKMPQLPPETYVAAHMALSAAHAAYESKFGHSFVIAAETIDHTLEAIRSRLLNDPEDERVLAADELRKLAKQRLSSAVRGAGNCATSHNGAAPGT</sequence>
<evidence type="ECO:0000313" key="3">
    <source>
        <dbReference type="EMBL" id="QNP75773.1"/>
    </source>
</evidence>